<organism evidence="15 16">
    <name type="scientific">Photobacterium arenosum</name>
    <dbReference type="NCBI Taxonomy" id="2774143"/>
    <lineage>
        <taxon>Bacteria</taxon>
        <taxon>Pseudomonadati</taxon>
        <taxon>Pseudomonadota</taxon>
        <taxon>Gammaproteobacteria</taxon>
        <taxon>Vibrionales</taxon>
        <taxon>Vibrionaceae</taxon>
        <taxon>Photobacterium</taxon>
    </lineage>
</organism>
<evidence type="ECO:0000256" key="3">
    <source>
        <dbReference type="ARBA" id="ARBA00022452"/>
    </source>
</evidence>
<keyword evidence="3 11" id="KW-1134">Transmembrane beta strand</keyword>
<keyword evidence="8 12" id="KW-0798">TonB box</keyword>
<dbReference type="Gene3D" id="2.40.170.20">
    <property type="entry name" value="TonB-dependent receptor, beta-barrel domain"/>
    <property type="match status" value="1"/>
</dbReference>
<accession>A0ABR9BNA1</accession>
<evidence type="ECO:0000256" key="10">
    <source>
        <dbReference type="ARBA" id="ARBA00023237"/>
    </source>
</evidence>
<feature type="domain" description="TonB-dependent receptor-like beta-barrel" evidence="13">
    <location>
        <begin position="240"/>
        <end position="640"/>
    </location>
</feature>
<proteinExistence type="inferred from homology"/>
<evidence type="ECO:0000259" key="14">
    <source>
        <dbReference type="Pfam" id="PF07715"/>
    </source>
</evidence>
<dbReference type="RefSeq" id="WP_192016401.1">
    <property type="nucleotide sequence ID" value="NZ_JACYTP010000008.1"/>
</dbReference>
<evidence type="ECO:0000256" key="12">
    <source>
        <dbReference type="RuleBase" id="RU003357"/>
    </source>
</evidence>
<dbReference type="PANTHER" id="PTHR32552:SF81">
    <property type="entry name" value="TONB-DEPENDENT OUTER MEMBRANE RECEPTOR"/>
    <property type="match status" value="1"/>
</dbReference>
<keyword evidence="2 11" id="KW-0813">Transport</keyword>
<evidence type="ECO:0000256" key="8">
    <source>
        <dbReference type="ARBA" id="ARBA00023077"/>
    </source>
</evidence>
<dbReference type="EMBL" id="JACYTP010000008">
    <property type="protein sequence ID" value="MBD8513713.1"/>
    <property type="molecule type" value="Genomic_DNA"/>
</dbReference>
<keyword evidence="7" id="KW-0406">Ion transport</keyword>
<protein>
    <submittedName>
        <fullName evidence="15">TonB-dependent receptor</fullName>
    </submittedName>
</protein>
<gene>
    <name evidence="15" type="ORF">IFO68_13610</name>
</gene>
<evidence type="ECO:0000256" key="9">
    <source>
        <dbReference type="ARBA" id="ARBA00023136"/>
    </source>
</evidence>
<comment type="caution">
    <text evidence="15">The sequence shown here is derived from an EMBL/GenBank/DDBJ whole genome shotgun (WGS) entry which is preliminary data.</text>
</comment>
<keyword evidence="9 11" id="KW-0472">Membrane</keyword>
<keyword evidence="5 11" id="KW-0812">Transmembrane</keyword>
<comment type="subcellular location">
    <subcellularLocation>
        <location evidence="1 11">Cell outer membrane</location>
        <topology evidence="1 11">Multi-pass membrane protein</topology>
    </subcellularLocation>
</comment>
<evidence type="ECO:0000313" key="15">
    <source>
        <dbReference type="EMBL" id="MBD8513713.1"/>
    </source>
</evidence>
<evidence type="ECO:0000256" key="7">
    <source>
        <dbReference type="ARBA" id="ARBA00023065"/>
    </source>
</evidence>
<evidence type="ECO:0000259" key="13">
    <source>
        <dbReference type="Pfam" id="PF00593"/>
    </source>
</evidence>
<dbReference type="InterPro" id="IPR012910">
    <property type="entry name" value="Plug_dom"/>
</dbReference>
<evidence type="ECO:0000256" key="6">
    <source>
        <dbReference type="ARBA" id="ARBA00023004"/>
    </source>
</evidence>
<keyword evidence="10 11" id="KW-0998">Cell outer membrane</keyword>
<dbReference type="Proteomes" id="UP000649768">
    <property type="component" value="Unassembled WGS sequence"/>
</dbReference>
<keyword evidence="15" id="KW-0675">Receptor</keyword>
<evidence type="ECO:0000256" key="11">
    <source>
        <dbReference type="PROSITE-ProRule" id="PRU01360"/>
    </source>
</evidence>
<evidence type="ECO:0000256" key="2">
    <source>
        <dbReference type="ARBA" id="ARBA00022448"/>
    </source>
</evidence>
<dbReference type="Pfam" id="PF00593">
    <property type="entry name" value="TonB_dep_Rec_b-barrel"/>
    <property type="match status" value="1"/>
</dbReference>
<sequence length="674" mass="74282">MKRHHIIGLGVLPVTCLNAQDQIPHTAPDDIIVVEAKYWPESGQDIPATRHFIPSESIATPAQENIERLSQYAANTIVENSSVQPRVVIRGQSSLDTGLSSPVGYMIDDVSLPLGIRQAPDFLGIDYIDLIKGAQGSYYGRNSESGVIKVHSLTPGREMSGWGAYSYLQSKGGESSAPGHQIEAGIQGGSETIAGILAVRSLDAESPYYNQFRQSSNENELTRLHVMAGMTYAPNAQTAIQVRSRWQDSDDGRATMRYLTGPLATERFVVNQNTLSDENETTSVHSLRIDHDFGPMALTAITGYTDYLQDFIIDPDTGPAPIAATTSYLHDISVSQEIRIAGTQASGLQWAAGTYLFQQDTHVDFTMGFSGLARDTLIEHKGIAGFGHLQIPLTHALSLTAGLRVEHSEQEGAMSGVGPQNVTQTLDDTQWLPNLISHYRFSPQQLAYLSWSTGYLPGGFNYSSALSDDNFTYDAEYTNSFEAGYQSDWLDHDLHIEAALFYNQIRDKQMLDILPGMVQKMTNAAEADIYGLEMLADWQFNSLWSVRTQVGLQHGEGQQTSNNASGQTTNDLPYTPDYTWSVGLRYSPLPTLDTELAVRGSDTYFFDSQNTLKQDAYEVVDFSATYLLSPVTLTFAVNNLFDEEIFSRAVNTPAGAIVEDTQPRTFSITANYQW</sequence>
<dbReference type="InterPro" id="IPR039426">
    <property type="entry name" value="TonB-dep_rcpt-like"/>
</dbReference>
<keyword evidence="16" id="KW-1185">Reference proteome</keyword>
<comment type="similarity">
    <text evidence="11 12">Belongs to the TonB-dependent receptor family.</text>
</comment>
<dbReference type="SUPFAM" id="SSF56935">
    <property type="entry name" value="Porins"/>
    <property type="match status" value="1"/>
</dbReference>
<dbReference type="PANTHER" id="PTHR32552">
    <property type="entry name" value="FERRICHROME IRON RECEPTOR-RELATED"/>
    <property type="match status" value="1"/>
</dbReference>
<evidence type="ECO:0000256" key="1">
    <source>
        <dbReference type="ARBA" id="ARBA00004571"/>
    </source>
</evidence>
<dbReference type="InterPro" id="IPR000531">
    <property type="entry name" value="Beta-barrel_TonB"/>
</dbReference>
<reference evidence="15 16" key="1">
    <citation type="submission" date="2020-09" db="EMBL/GenBank/DDBJ databases">
        <title>Photobacterium sp. CAU 1568 isolated from sand of Sido Beach.</title>
        <authorList>
            <person name="Kim W."/>
        </authorList>
    </citation>
    <scope>NUCLEOTIDE SEQUENCE [LARGE SCALE GENOMIC DNA]</scope>
    <source>
        <strain evidence="15 16">CAU 1568</strain>
    </source>
</reference>
<evidence type="ECO:0000313" key="16">
    <source>
        <dbReference type="Proteomes" id="UP000649768"/>
    </source>
</evidence>
<keyword evidence="6" id="KW-0408">Iron</keyword>
<feature type="domain" description="TonB-dependent receptor plug" evidence="14">
    <location>
        <begin position="44"/>
        <end position="147"/>
    </location>
</feature>
<name>A0ABR9BNA1_9GAMM</name>
<dbReference type="Pfam" id="PF07715">
    <property type="entry name" value="Plug"/>
    <property type="match status" value="1"/>
</dbReference>
<dbReference type="PROSITE" id="PS52016">
    <property type="entry name" value="TONB_DEPENDENT_REC_3"/>
    <property type="match status" value="1"/>
</dbReference>
<keyword evidence="4" id="KW-0410">Iron transport</keyword>
<evidence type="ECO:0000256" key="4">
    <source>
        <dbReference type="ARBA" id="ARBA00022496"/>
    </source>
</evidence>
<evidence type="ECO:0000256" key="5">
    <source>
        <dbReference type="ARBA" id="ARBA00022692"/>
    </source>
</evidence>
<dbReference type="InterPro" id="IPR036942">
    <property type="entry name" value="Beta-barrel_TonB_sf"/>
</dbReference>